<organism evidence="1 2">
    <name type="scientific">Rhizobium lusitanum</name>
    <dbReference type="NCBI Taxonomy" id="293958"/>
    <lineage>
        <taxon>Bacteria</taxon>
        <taxon>Pseudomonadati</taxon>
        <taxon>Pseudomonadota</taxon>
        <taxon>Alphaproteobacteria</taxon>
        <taxon>Hyphomicrobiales</taxon>
        <taxon>Rhizobiaceae</taxon>
        <taxon>Rhizobium/Agrobacterium group</taxon>
        <taxon>Rhizobium</taxon>
    </lineage>
</organism>
<sequence>MPTLEAVDVLVQGGQHKDWNGSIRAQPPAGAETVLAGKHCIEHEEIELLARKQAIHVSAFDAEIALKPLLAMSSTSMPAISCRPRR</sequence>
<accession>A0A1C3WJR0</accession>
<dbReference type="AlphaFoldDB" id="A0A1C3WJR0"/>
<protein>
    <submittedName>
        <fullName evidence="1">Uncharacterized protein</fullName>
    </submittedName>
</protein>
<gene>
    <name evidence="1" type="ORF">GA0061101_112130</name>
</gene>
<dbReference type="Proteomes" id="UP000199205">
    <property type="component" value="Unassembled WGS sequence"/>
</dbReference>
<evidence type="ECO:0000313" key="1">
    <source>
        <dbReference type="EMBL" id="SCB40155.1"/>
    </source>
</evidence>
<dbReference type="EMBL" id="FMAF01000012">
    <property type="protein sequence ID" value="SCB40155.1"/>
    <property type="molecule type" value="Genomic_DNA"/>
</dbReference>
<proteinExistence type="predicted"/>
<evidence type="ECO:0000313" key="2">
    <source>
        <dbReference type="Proteomes" id="UP000199205"/>
    </source>
</evidence>
<name>A0A1C3WJR0_9HYPH</name>
<reference evidence="1 2" key="1">
    <citation type="submission" date="2016-08" db="EMBL/GenBank/DDBJ databases">
        <authorList>
            <person name="Seilhamer J.J."/>
        </authorList>
    </citation>
    <scope>NUCLEOTIDE SEQUENCE [LARGE SCALE GENOMIC DNA]</scope>
    <source>
        <strain evidence="1 2">P1-7</strain>
    </source>
</reference>